<reference evidence="1" key="1">
    <citation type="journal article" date="2015" name="Nature">
        <title>Complex archaea that bridge the gap between prokaryotes and eukaryotes.</title>
        <authorList>
            <person name="Spang A."/>
            <person name="Saw J.H."/>
            <person name="Jorgensen S.L."/>
            <person name="Zaremba-Niedzwiedzka K."/>
            <person name="Martijn J."/>
            <person name="Lind A.E."/>
            <person name="van Eijk R."/>
            <person name="Schleper C."/>
            <person name="Guy L."/>
            <person name="Ettema T.J."/>
        </authorList>
    </citation>
    <scope>NUCLEOTIDE SEQUENCE</scope>
</reference>
<sequence length="86" mass="9494">IITGEGFLVDSRTQVIGTDAAETYEYMGANLNDSALEAVGDREWFARGDLWDWTRGVVVDPATGIIEQIVMLDLRCDLVPTYQPAT</sequence>
<gene>
    <name evidence="1" type="ORF">LCGC14_0982040</name>
</gene>
<dbReference type="EMBL" id="LAZR01003674">
    <property type="protein sequence ID" value="KKN15812.1"/>
    <property type="molecule type" value="Genomic_DNA"/>
</dbReference>
<comment type="caution">
    <text evidence="1">The sequence shown here is derived from an EMBL/GenBank/DDBJ whole genome shotgun (WGS) entry which is preliminary data.</text>
</comment>
<name>A0A0F9NUQ7_9ZZZZ</name>
<proteinExistence type="predicted"/>
<accession>A0A0F9NUQ7</accession>
<evidence type="ECO:0000313" key="1">
    <source>
        <dbReference type="EMBL" id="KKN15812.1"/>
    </source>
</evidence>
<feature type="non-terminal residue" evidence="1">
    <location>
        <position position="1"/>
    </location>
</feature>
<dbReference type="AlphaFoldDB" id="A0A0F9NUQ7"/>
<organism evidence="1">
    <name type="scientific">marine sediment metagenome</name>
    <dbReference type="NCBI Taxonomy" id="412755"/>
    <lineage>
        <taxon>unclassified sequences</taxon>
        <taxon>metagenomes</taxon>
        <taxon>ecological metagenomes</taxon>
    </lineage>
</organism>
<protein>
    <submittedName>
        <fullName evidence="1">Uncharacterized protein</fullName>
    </submittedName>
</protein>